<evidence type="ECO:0000313" key="1">
    <source>
        <dbReference type="EMBL" id="GAT01886.1"/>
    </source>
</evidence>
<accession>A0A117IE03</accession>
<dbReference type="AlphaFoldDB" id="A0A117IE03"/>
<dbReference type="Proteomes" id="UP000069705">
    <property type="component" value="Unassembled WGS sequence"/>
</dbReference>
<gene>
    <name evidence="1" type="ORF">RMCFA_1998</name>
</gene>
<comment type="caution">
    <text evidence="1">The sequence shown here is derived from an EMBL/GenBank/DDBJ whole genome shotgun (WGS) entry which is preliminary data.</text>
</comment>
<dbReference type="EMBL" id="BCSZ01000020">
    <property type="protein sequence ID" value="GAT01886.1"/>
    <property type="molecule type" value="Genomic_DNA"/>
</dbReference>
<name>A0A117IE03_MYCFO</name>
<reference evidence="1 2" key="1">
    <citation type="journal article" date="2016" name="Genome Announc.">
        <title>Draft Genome Sequences of Five Rapidly Growing Mycobacterium Species, M. thermoresistibile, M. fortuitum subsp. acetamidolyticum, M. canariasense, M. brisbanense, and M. novocastrense.</title>
        <authorList>
            <person name="Katahira K."/>
            <person name="Ogura Y."/>
            <person name="Gotoh Y."/>
            <person name="Hayashi T."/>
        </authorList>
    </citation>
    <scope>NUCLEOTIDE SEQUENCE [LARGE SCALE GENOMIC DNA]</scope>
    <source>
        <strain evidence="1 2">JCM6368</strain>
    </source>
</reference>
<proteinExistence type="predicted"/>
<protein>
    <submittedName>
        <fullName evidence="1">Duf1446 domain-containing protein</fullName>
    </submittedName>
</protein>
<organism evidence="1 2">
    <name type="scientific">Mycolicibacterium fortuitum subsp. acetamidolyticum</name>
    <dbReference type="NCBI Taxonomy" id="144550"/>
    <lineage>
        <taxon>Bacteria</taxon>
        <taxon>Bacillati</taxon>
        <taxon>Actinomycetota</taxon>
        <taxon>Actinomycetes</taxon>
        <taxon>Mycobacteriales</taxon>
        <taxon>Mycobacteriaceae</taxon>
        <taxon>Mycolicibacterium</taxon>
    </lineage>
</organism>
<dbReference type="RefSeq" id="WP_061263187.1">
    <property type="nucleotide sequence ID" value="NZ_BCSZ01000020.1"/>
</dbReference>
<sequence length="103" mass="11746">MTNDYTDVQRRYDLFWQLDFEISTFNPDDVTADMAEHLLTVLRAIALRTGRAVNLTPPPPAELAEHLAGTDSAATWRRFHQTIRNERIRVGRQLGVEPEPQGS</sequence>
<evidence type="ECO:0000313" key="2">
    <source>
        <dbReference type="Proteomes" id="UP000069705"/>
    </source>
</evidence>
<reference evidence="2" key="2">
    <citation type="submission" date="2016-02" db="EMBL/GenBank/DDBJ databases">
        <title>Draft genome sequence of five rapidly growing Mycobacterium species.</title>
        <authorList>
            <person name="Katahira K."/>
            <person name="Gotou Y."/>
            <person name="Iida K."/>
            <person name="Ogura Y."/>
            <person name="Hayashi T."/>
        </authorList>
    </citation>
    <scope>NUCLEOTIDE SEQUENCE [LARGE SCALE GENOMIC DNA]</scope>
    <source>
        <strain evidence="2">JCM6368</strain>
    </source>
</reference>